<evidence type="ECO:0000256" key="1">
    <source>
        <dbReference type="ARBA" id="ARBA00001576"/>
    </source>
</evidence>
<dbReference type="InterPro" id="IPR018232">
    <property type="entry name" value="Glyco_hydro_37_CS"/>
</dbReference>
<feature type="signal peptide" evidence="8">
    <location>
        <begin position="1"/>
        <end position="18"/>
    </location>
</feature>
<dbReference type="InterPro" id="IPR001661">
    <property type="entry name" value="Glyco_hydro_37"/>
</dbReference>
<comment type="catalytic activity">
    <reaction evidence="1 7">
        <text>alpha,alpha-trehalose + H2O = alpha-D-glucose + beta-D-glucose</text>
        <dbReference type="Rhea" id="RHEA:32675"/>
        <dbReference type="ChEBI" id="CHEBI:15377"/>
        <dbReference type="ChEBI" id="CHEBI:15903"/>
        <dbReference type="ChEBI" id="CHEBI:16551"/>
        <dbReference type="ChEBI" id="CHEBI:17925"/>
        <dbReference type="EC" id="3.2.1.28"/>
    </reaction>
</comment>
<dbReference type="EC" id="3.2.1.28" evidence="3 7"/>
<dbReference type="EnsemblMetazoa" id="XM_029488215.1">
    <property type="protein sequence ID" value="XP_029344075.1"/>
    <property type="gene ID" value="LOC100163246"/>
</dbReference>
<evidence type="ECO:0000256" key="3">
    <source>
        <dbReference type="ARBA" id="ARBA00012757"/>
    </source>
</evidence>
<dbReference type="Pfam" id="PF01204">
    <property type="entry name" value="Trehalase"/>
    <property type="match status" value="1"/>
</dbReference>
<keyword evidence="10" id="KW-1185">Reference proteome</keyword>
<dbReference type="Proteomes" id="UP000007819">
    <property type="component" value="Chromosome A1"/>
</dbReference>
<dbReference type="OrthoDB" id="3542292at2759"/>
<dbReference type="PANTHER" id="PTHR23403:SF1">
    <property type="entry name" value="TREHALASE"/>
    <property type="match status" value="1"/>
</dbReference>
<dbReference type="InterPro" id="IPR012341">
    <property type="entry name" value="6hp_glycosidase-like_sf"/>
</dbReference>
<keyword evidence="8" id="KW-0732">Signal</keyword>
<dbReference type="EnsemblMetazoa" id="XM_016808738.2">
    <property type="protein sequence ID" value="XP_016664227.1"/>
    <property type="gene ID" value="LOC100163246"/>
</dbReference>
<evidence type="ECO:0000256" key="5">
    <source>
        <dbReference type="ARBA" id="ARBA00022801"/>
    </source>
</evidence>
<evidence type="ECO:0000256" key="6">
    <source>
        <dbReference type="ARBA" id="ARBA00023295"/>
    </source>
</evidence>
<evidence type="ECO:0000256" key="7">
    <source>
        <dbReference type="RuleBase" id="RU361180"/>
    </source>
</evidence>
<keyword evidence="5 7" id="KW-0378">Hydrolase</keyword>
<accession>A0A8R2H941</accession>
<evidence type="ECO:0000256" key="2">
    <source>
        <dbReference type="ARBA" id="ARBA00005615"/>
    </source>
</evidence>
<dbReference type="KEGG" id="api:100163246"/>
<dbReference type="GeneID" id="100163246"/>
<evidence type="ECO:0000256" key="8">
    <source>
        <dbReference type="SAM" id="SignalP"/>
    </source>
</evidence>
<feature type="chain" id="PRO_5042775254" description="Trehalase" evidence="8">
    <location>
        <begin position="19"/>
        <end position="592"/>
    </location>
</feature>
<protein>
    <recommendedName>
        <fullName evidence="4 7">Trehalase</fullName>
        <ecNumber evidence="3 7">3.2.1.28</ecNumber>
    </recommendedName>
    <alternativeName>
        <fullName evidence="7">Alpha-trehalose glucohydrolase</fullName>
    </alternativeName>
</protein>
<dbReference type="PROSITE" id="PS00928">
    <property type="entry name" value="TREHALASE_2"/>
    <property type="match status" value="1"/>
</dbReference>
<dbReference type="GO" id="GO:0005993">
    <property type="term" value="P:trehalose catabolic process"/>
    <property type="evidence" value="ECO:0007669"/>
    <property type="project" value="TreeGrafter"/>
</dbReference>
<dbReference type="AlphaFoldDB" id="A0A8R2H941"/>
<keyword evidence="6 7" id="KW-0326">Glycosidase</keyword>
<sequence>MKCFYLLIMLLLLQVVYYKRIIARDAVINMKQSFFQPLDELPPSCHSKIYCNSEFLHDVQIYCDHPNCTNFKSKKLKYTESEILVKYDQMKRNTNNVPSDEDLVKFIDENFEESNELIKWTPTDFTDKPSILNRIKDKTYIYWARALNDVWMTLARKIKDDVKIHPDKYSLVWVPNGFIIPGGIFKELYYWDTYWIVNGLLQCDMRTTARGIIENIISLVDQFGFMPNGNRVFYLNRSQPPMLILMALSYYKATNDFDFIKTVIGSLENEYLFWLKNRMVTFEKDGKQYTMARYSSRSSGPRPESYRNDYKLAEKHQRSEDKNELYIHVKSAAESGWDFSSRWFITVNGTNSGNLSDIQTANIVPVDLNSMLHVNALTLSTWFDQMGDEINAAKYRTIANGFLENIQEVMWKPNKGAWFDWDLINNKSREYFYASNIVPLWTESYNMPKEKVANAVLKYLSDQRIIELDYSIKYNGIPTSKYSSSQQWDFPNAWPPLQAFIIQGLDKTQQKNAKQVAVKLAEVWLRTNYRGFTNNESMFEKYDALASGISGGGGEYAPQLGFGWTNGVVLEFLNQWDYLYYNTSNYDNTTDL</sequence>
<reference evidence="10" key="1">
    <citation type="submission" date="2010-06" db="EMBL/GenBank/DDBJ databases">
        <authorList>
            <person name="Jiang H."/>
            <person name="Abraham K."/>
            <person name="Ali S."/>
            <person name="Alsbrooks S.L."/>
            <person name="Anim B.N."/>
            <person name="Anosike U.S."/>
            <person name="Attaway T."/>
            <person name="Bandaranaike D.P."/>
            <person name="Battles P.K."/>
            <person name="Bell S.N."/>
            <person name="Bell A.V."/>
            <person name="Beltran B."/>
            <person name="Bickham C."/>
            <person name="Bustamante Y."/>
            <person name="Caleb T."/>
            <person name="Canada A."/>
            <person name="Cardenas V."/>
            <person name="Carter K."/>
            <person name="Chacko J."/>
            <person name="Chandrabose M.N."/>
            <person name="Chavez D."/>
            <person name="Chavez A."/>
            <person name="Chen L."/>
            <person name="Chu H.-S."/>
            <person name="Claassen K.J."/>
            <person name="Cockrell R."/>
            <person name="Collins M."/>
            <person name="Cooper J.A."/>
            <person name="Cree A."/>
            <person name="Curry S.M."/>
            <person name="Da Y."/>
            <person name="Dao M.D."/>
            <person name="Das B."/>
            <person name="Davila M.-L."/>
            <person name="Davy-Carroll L."/>
            <person name="Denson S."/>
            <person name="Dinh H."/>
            <person name="Ebong V.E."/>
            <person name="Edwards J.R."/>
            <person name="Egan A."/>
            <person name="El-Daye J."/>
            <person name="Escobedo L."/>
            <person name="Fernandez S."/>
            <person name="Fernando P.R."/>
            <person name="Flagg N."/>
            <person name="Forbes L.D."/>
            <person name="Fowler R.G."/>
            <person name="Fu Q."/>
            <person name="Gabisi R.A."/>
            <person name="Ganer J."/>
            <person name="Garbino Pronczuk A."/>
            <person name="Garcia R.M."/>
            <person name="Garner T."/>
            <person name="Garrett T.E."/>
            <person name="Gonzalez D.A."/>
            <person name="Hamid H."/>
            <person name="Hawkins E.S."/>
            <person name="Hirani K."/>
            <person name="Hogues M.E."/>
            <person name="Hollins B."/>
            <person name="Hsiao C.-H."/>
            <person name="Jabil R."/>
            <person name="James M.L."/>
            <person name="Jhangiani S.N."/>
            <person name="Johnson B."/>
            <person name="Johnson Q."/>
            <person name="Joshi V."/>
            <person name="Kalu J.B."/>
            <person name="Kam C."/>
            <person name="Kashfia A."/>
            <person name="Keebler J."/>
            <person name="Kisamo H."/>
            <person name="Kovar C.L."/>
            <person name="Lago L.A."/>
            <person name="Lai C.-Y."/>
            <person name="Laidlaw J."/>
            <person name="Lara F."/>
            <person name="Le T.-K."/>
            <person name="Lee S.L."/>
            <person name="Legall F.H."/>
            <person name="Lemon S.J."/>
            <person name="Lewis L.R."/>
            <person name="Li B."/>
            <person name="Liu Y."/>
            <person name="Liu Y.-S."/>
            <person name="Lopez J."/>
            <person name="Lozado R.J."/>
            <person name="Lu J."/>
            <person name="Madu R.C."/>
            <person name="Maheshwari M."/>
            <person name="Maheshwari R."/>
            <person name="Malloy K."/>
            <person name="Martinez E."/>
            <person name="Mathew T."/>
            <person name="Mercado I.C."/>
            <person name="Mercado C."/>
            <person name="Meyer B."/>
            <person name="Montgomery K."/>
            <person name="Morgan M.B."/>
            <person name="Munidasa M."/>
            <person name="Nazareth L.V."/>
            <person name="Nelson J."/>
            <person name="Ng B.M."/>
            <person name="Nguyen N.B."/>
            <person name="Nguyen P.Q."/>
            <person name="Nguyen T."/>
            <person name="Obregon M."/>
            <person name="Okwuonu G.O."/>
            <person name="Onwere C.G."/>
            <person name="Orozco G."/>
            <person name="Parra A."/>
            <person name="Patel S."/>
            <person name="Patil S."/>
            <person name="Perez A."/>
            <person name="Perez Y."/>
            <person name="Pham C."/>
            <person name="Primus E.L."/>
            <person name="Pu L.-L."/>
            <person name="Puazo M."/>
            <person name="Qin X."/>
            <person name="Quiroz J.B."/>
            <person name="Reese J."/>
            <person name="Richards S."/>
            <person name="Rives C.M."/>
            <person name="Robberts R."/>
            <person name="Ruiz S.J."/>
            <person name="Ruiz M.J."/>
            <person name="Santibanez J."/>
            <person name="Schneider B.W."/>
            <person name="Sisson I."/>
            <person name="Smith M."/>
            <person name="Sodergren E."/>
            <person name="Song X.-Z."/>
            <person name="Song B.B."/>
            <person name="Summersgill H."/>
            <person name="Thelus R."/>
            <person name="Thornton R.D."/>
            <person name="Trejos Z.Y."/>
            <person name="Usmani K."/>
            <person name="Vattathil S."/>
            <person name="Villasana D."/>
            <person name="Walker D.L."/>
            <person name="Wang S."/>
            <person name="Wang K."/>
            <person name="White C.S."/>
            <person name="Williams A.C."/>
            <person name="Williamson J."/>
            <person name="Wilson K."/>
            <person name="Woghiren I.O."/>
            <person name="Woodworth J.R."/>
            <person name="Worley K.C."/>
            <person name="Wright R.A."/>
            <person name="Wu W."/>
            <person name="Young L."/>
            <person name="Zhang L."/>
            <person name="Zhang J."/>
            <person name="Zhu Y."/>
            <person name="Muzny D.M."/>
            <person name="Weinstock G."/>
            <person name="Gibbs R.A."/>
        </authorList>
    </citation>
    <scope>NUCLEOTIDE SEQUENCE [LARGE SCALE GENOMIC DNA]</scope>
    <source>
        <strain evidence="10">LSR1</strain>
    </source>
</reference>
<organism evidence="9 10">
    <name type="scientific">Acyrthosiphon pisum</name>
    <name type="common">Pea aphid</name>
    <dbReference type="NCBI Taxonomy" id="7029"/>
    <lineage>
        <taxon>Eukaryota</taxon>
        <taxon>Metazoa</taxon>
        <taxon>Ecdysozoa</taxon>
        <taxon>Arthropoda</taxon>
        <taxon>Hexapoda</taxon>
        <taxon>Insecta</taxon>
        <taxon>Pterygota</taxon>
        <taxon>Neoptera</taxon>
        <taxon>Paraneoptera</taxon>
        <taxon>Hemiptera</taxon>
        <taxon>Sternorrhyncha</taxon>
        <taxon>Aphidomorpha</taxon>
        <taxon>Aphidoidea</taxon>
        <taxon>Aphididae</taxon>
        <taxon>Macrosiphini</taxon>
        <taxon>Acyrthosiphon</taxon>
    </lineage>
</organism>
<dbReference type="InterPro" id="IPR008928">
    <property type="entry name" value="6-hairpin_glycosidase_sf"/>
</dbReference>
<name>A0A8R2H941_ACYPI</name>
<dbReference type="GO" id="GO:0004555">
    <property type="term" value="F:alpha,alpha-trehalase activity"/>
    <property type="evidence" value="ECO:0007669"/>
    <property type="project" value="UniProtKB-EC"/>
</dbReference>
<proteinExistence type="inferred from homology"/>
<dbReference type="RefSeq" id="XP_016664227.1">
    <property type="nucleotide sequence ID" value="XM_016808738.1"/>
</dbReference>
<dbReference type="PANTHER" id="PTHR23403">
    <property type="entry name" value="TREHALASE"/>
    <property type="match status" value="1"/>
</dbReference>
<evidence type="ECO:0000256" key="4">
    <source>
        <dbReference type="ARBA" id="ARBA00019905"/>
    </source>
</evidence>
<reference evidence="9" key="2">
    <citation type="submission" date="2022-06" db="UniProtKB">
        <authorList>
            <consortium name="EnsemblMetazoa"/>
        </authorList>
    </citation>
    <scope>IDENTIFICATION</scope>
</reference>
<dbReference type="SUPFAM" id="SSF48208">
    <property type="entry name" value="Six-hairpin glycosidases"/>
    <property type="match status" value="1"/>
</dbReference>
<dbReference type="PRINTS" id="PR00744">
    <property type="entry name" value="GLHYDRLASE37"/>
</dbReference>
<evidence type="ECO:0000313" key="10">
    <source>
        <dbReference type="Proteomes" id="UP000007819"/>
    </source>
</evidence>
<dbReference type="Gene3D" id="1.50.10.10">
    <property type="match status" value="1"/>
</dbReference>
<comment type="similarity">
    <text evidence="2 7">Belongs to the glycosyl hydrolase 37 family.</text>
</comment>
<evidence type="ECO:0000313" key="9">
    <source>
        <dbReference type="EnsemblMetazoa" id="XP_016664227.1"/>
    </source>
</evidence>